<evidence type="ECO:0000313" key="1">
    <source>
        <dbReference type="EMBL" id="AOZ50987.1"/>
    </source>
</evidence>
<name>A0A1D9LIC2_9NEIS</name>
<dbReference type="GeneID" id="68842316"/>
<dbReference type="STRING" id="1108595.BKX93_13995"/>
<reference evidence="1 2" key="1">
    <citation type="submission" date="2016-10" db="EMBL/GenBank/DDBJ databases">
        <title>Chromobacterium muskegensis sp. nov., an insecticidal bacterium isolated from Sphagnum bogs.</title>
        <authorList>
            <person name="Sparks M.E."/>
            <person name="Blackburn M.B."/>
            <person name="Gundersen-Rindal D.E."/>
            <person name="Mitchell A."/>
            <person name="Farrar R."/>
            <person name="Kuhar D."/>
        </authorList>
    </citation>
    <scope>NUCLEOTIDE SEQUENCE [LARGE SCALE GENOMIC DNA]</scope>
    <source>
        <strain evidence="1 2">21-1</strain>
    </source>
</reference>
<dbReference type="PROSITE" id="PS51257">
    <property type="entry name" value="PROKAR_LIPOPROTEIN"/>
    <property type="match status" value="1"/>
</dbReference>
<dbReference type="RefSeq" id="WP_070980281.1">
    <property type="nucleotide sequence ID" value="NZ_CP017707.1"/>
</dbReference>
<dbReference type="KEGG" id="cvc:BKX93_13995"/>
<evidence type="ECO:0000313" key="2">
    <source>
        <dbReference type="Proteomes" id="UP000178776"/>
    </source>
</evidence>
<protein>
    <submittedName>
        <fullName evidence="1">Glycine zipper family protein</fullName>
    </submittedName>
</protein>
<organism evidence="1 2">
    <name type="scientific">Chromobacterium vaccinii</name>
    <dbReference type="NCBI Taxonomy" id="1108595"/>
    <lineage>
        <taxon>Bacteria</taxon>
        <taxon>Pseudomonadati</taxon>
        <taxon>Pseudomonadota</taxon>
        <taxon>Betaproteobacteria</taxon>
        <taxon>Neisseriales</taxon>
        <taxon>Chromobacteriaceae</taxon>
        <taxon>Chromobacterium</taxon>
    </lineage>
</organism>
<gene>
    <name evidence="1" type="ORF">BKX93_13995</name>
</gene>
<proteinExistence type="predicted"/>
<dbReference type="Proteomes" id="UP000178776">
    <property type="component" value="Chromosome"/>
</dbReference>
<dbReference type="EMBL" id="CP017707">
    <property type="protein sequence ID" value="AOZ50987.1"/>
    <property type="molecule type" value="Genomic_DNA"/>
</dbReference>
<sequence length="153" mass="15286">MNARYCMMLLPSLLAACAALPTGPTVAVMPAPGKPFDVFAQEEQQCRAYAAGNSGAAAADASNATLAGNMALGTVVGAAAGALIGGNHQGAGVGAGMGLLAGTAVGGSNGAYAGYDAQTRYNIAYQQCMYAKGNQLPGQYPARRAYLPPPPPY</sequence>
<accession>A0A1D9LIC2</accession>
<dbReference type="AlphaFoldDB" id="A0A1D9LIC2"/>